<sequence length="489" mass="55669">MPNNWKGVGKRGVDVLALKCYFRAALAGIMSMGGNTIFYNAGFKFYEITRCKEGEETWYEWTERSRSLMRRVKISIKVLRWLISVFIEASKDLYSDFFCTLKYNENGRYISFIAIQGQNKAVIITPESSYNTGWGNIAQKIAKFTYKPITEQKTQTNKGKALGVSFKKAVRNSRWTTKSTNKTHILVEGDRLNVVNSAIGVSVFAMNDGHFLFELPTKVVAEHVMAGTWAWKKMHLNLGWWSPITGCWPKVVRSVGGFIEVEAETTLKNHMHWARIKVKGDGKMVSKEIEVTNEGFMYTVRTWCEVPVTFRKEATKREEQHYGPMGKKDFFPPFVLKSMEESDHHMSTSTAGENLNWRSRSKRQQQKNNPAKGLDIVNIEIQVNLSRITTNNRYEELGNQDTGISNKSNRDQESRKATDKDAALIKKKPSDSERFSDPLRGEIEANCKILIEHGKEGALTPLELGDEGNDLEFVPNLSDGDDMSIIQIE</sequence>
<name>A0A9J5YPT7_SOLCO</name>
<evidence type="ECO:0000313" key="3">
    <source>
        <dbReference type="EMBL" id="KAG5602466.1"/>
    </source>
</evidence>
<protein>
    <recommendedName>
        <fullName evidence="2">DUF4283 domain-containing protein</fullName>
    </recommendedName>
</protein>
<gene>
    <name evidence="3" type="ORF">H5410_033836</name>
</gene>
<organism evidence="3 4">
    <name type="scientific">Solanum commersonii</name>
    <name type="common">Commerson's wild potato</name>
    <name type="synonym">Commerson's nightshade</name>
    <dbReference type="NCBI Taxonomy" id="4109"/>
    <lineage>
        <taxon>Eukaryota</taxon>
        <taxon>Viridiplantae</taxon>
        <taxon>Streptophyta</taxon>
        <taxon>Embryophyta</taxon>
        <taxon>Tracheophyta</taxon>
        <taxon>Spermatophyta</taxon>
        <taxon>Magnoliopsida</taxon>
        <taxon>eudicotyledons</taxon>
        <taxon>Gunneridae</taxon>
        <taxon>Pentapetalae</taxon>
        <taxon>asterids</taxon>
        <taxon>lamiids</taxon>
        <taxon>Solanales</taxon>
        <taxon>Solanaceae</taxon>
        <taxon>Solanoideae</taxon>
        <taxon>Solaneae</taxon>
        <taxon>Solanum</taxon>
    </lineage>
</organism>
<dbReference type="Pfam" id="PF14111">
    <property type="entry name" value="DUF4283"/>
    <property type="match status" value="1"/>
</dbReference>
<dbReference type="AlphaFoldDB" id="A0A9J5YPT7"/>
<comment type="caution">
    <text evidence="3">The sequence shown here is derived from an EMBL/GenBank/DDBJ whole genome shotgun (WGS) entry which is preliminary data.</text>
</comment>
<proteinExistence type="predicted"/>
<feature type="compositionally biased region" description="Polar residues" evidence="1">
    <location>
        <begin position="347"/>
        <end position="358"/>
    </location>
</feature>
<reference evidence="3 4" key="1">
    <citation type="submission" date="2020-09" db="EMBL/GenBank/DDBJ databases">
        <title>De no assembly of potato wild relative species, Solanum commersonii.</title>
        <authorList>
            <person name="Cho K."/>
        </authorList>
    </citation>
    <scope>NUCLEOTIDE SEQUENCE [LARGE SCALE GENOMIC DNA]</scope>
    <source>
        <strain evidence="3">LZ3.2</strain>
        <tissue evidence="3">Leaf</tissue>
    </source>
</reference>
<accession>A0A9J5YPT7</accession>
<dbReference type="PANTHER" id="PTHR34427:SF15">
    <property type="entry name" value="DUF4283 DOMAIN-CONTAINING PROTEIN"/>
    <property type="match status" value="1"/>
</dbReference>
<feature type="region of interest" description="Disordered" evidence="1">
    <location>
        <begin position="394"/>
        <end position="439"/>
    </location>
</feature>
<feature type="region of interest" description="Disordered" evidence="1">
    <location>
        <begin position="341"/>
        <end position="371"/>
    </location>
</feature>
<feature type="domain" description="DUF4283" evidence="2">
    <location>
        <begin position="199"/>
        <end position="248"/>
    </location>
</feature>
<dbReference type="InterPro" id="IPR025558">
    <property type="entry name" value="DUF4283"/>
</dbReference>
<evidence type="ECO:0000313" key="4">
    <source>
        <dbReference type="Proteomes" id="UP000824120"/>
    </source>
</evidence>
<dbReference type="PANTHER" id="PTHR34427">
    <property type="entry name" value="DUF4283 DOMAIN PROTEIN"/>
    <property type="match status" value="1"/>
</dbReference>
<dbReference type="Proteomes" id="UP000824120">
    <property type="component" value="Chromosome 6"/>
</dbReference>
<evidence type="ECO:0000259" key="2">
    <source>
        <dbReference type="Pfam" id="PF14111"/>
    </source>
</evidence>
<feature type="compositionally biased region" description="Basic and acidic residues" evidence="1">
    <location>
        <begin position="408"/>
        <end position="439"/>
    </location>
</feature>
<evidence type="ECO:0000256" key="1">
    <source>
        <dbReference type="SAM" id="MobiDB-lite"/>
    </source>
</evidence>
<dbReference type="OrthoDB" id="1750606at2759"/>
<dbReference type="EMBL" id="JACXVP010000006">
    <property type="protein sequence ID" value="KAG5602466.1"/>
    <property type="molecule type" value="Genomic_DNA"/>
</dbReference>
<keyword evidence="4" id="KW-1185">Reference proteome</keyword>